<gene>
    <name evidence="1" type="ORF">MUK42_32568</name>
</gene>
<protein>
    <submittedName>
        <fullName evidence="1">Uncharacterized protein</fullName>
    </submittedName>
</protein>
<proteinExistence type="predicted"/>
<reference evidence="1" key="1">
    <citation type="submission" date="2022-05" db="EMBL/GenBank/DDBJ databases">
        <title>The Musa troglodytarum L. genome provides insights into the mechanism of non-climacteric behaviour and enrichment of carotenoids.</title>
        <authorList>
            <person name="Wang J."/>
        </authorList>
    </citation>
    <scope>NUCLEOTIDE SEQUENCE</scope>
    <source>
        <tissue evidence="1">Leaf</tissue>
    </source>
</reference>
<sequence>MKLHSPHYSFAKGHTWCTIAMQTGPNKYLAMMATSWKHDSDRESTATSKKKRVAHDQRIIAAEGRRCRFVGKNFSSMKKRCKNNSTTAWSQIRWLLQSPNRGRISAEDCTLLLPSAQRWRCCRWRN</sequence>
<keyword evidence="2" id="KW-1185">Reference proteome</keyword>
<evidence type="ECO:0000313" key="1">
    <source>
        <dbReference type="EMBL" id="URD87018.1"/>
    </source>
</evidence>
<accession>A0A9E7F430</accession>
<dbReference type="EMBL" id="CP097504">
    <property type="protein sequence ID" value="URD87018.1"/>
    <property type="molecule type" value="Genomic_DNA"/>
</dbReference>
<evidence type="ECO:0000313" key="2">
    <source>
        <dbReference type="Proteomes" id="UP001055439"/>
    </source>
</evidence>
<dbReference type="Proteomes" id="UP001055439">
    <property type="component" value="Chromosome 2"/>
</dbReference>
<dbReference type="AlphaFoldDB" id="A0A9E7F430"/>
<organism evidence="1 2">
    <name type="scientific">Musa troglodytarum</name>
    <name type="common">fe'i banana</name>
    <dbReference type="NCBI Taxonomy" id="320322"/>
    <lineage>
        <taxon>Eukaryota</taxon>
        <taxon>Viridiplantae</taxon>
        <taxon>Streptophyta</taxon>
        <taxon>Embryophyta</taxon>
        <taxon>Tracheophyta</taxon>
        <taxon>Spermatophyta</taxon>
        <taxon>Magnoliopsida</taxon>
        <taxon>Liliopsida</taxon>
        <taxon>Zingiberales</taxon>
        <taxon>Musaceae</taxon>
        <taxon>Musa</taxon>
    </lineage>
</organism>
<name>A0A9E7F430_9LILI</name>